<dbReference type="Proteomes" id="UP000054485">
    <property type="component" value="Unassembled WGS sequence"/>
</dbReference>
<reference evidence="2" key="2">
    <citation type="submission" date="2015-01" db="EMBL/GenBank/DDBJ databases">
        <title>Evolutionary Origins and Diversification of the Mycorrhizal Mutualists.</title>
        <authorList>
            <consortium name="DOE Joint Genome Institute"/>
            <consortium name="Mycorrhizal Genomics Consortium"/>
            <person name="Kohler A."/>
            <person name="Kuo A."/>
            <person name="Nagy L.G."/>
            <person name="Floudas D."/>
            <person name="Copeland A."/>
            <person name="Barry K.W."/>
            <person name="Cichocki N."/>
            <person name="Veneault-Fourrey C."/>
            <person name="LaButti K."/>
            <person name="Lindquist E.A."/>
            <person name="Lipzen A."/>
            <person name="Lundell T."/>
            <person name="Morin E."/>
            <person name="Murat C."/>
            <person name="Riley R."/>
            <person name="Ohm R."/>
            <person name="Sun H."/>
            <person name="Tunlid A."/>
            <person name="Henrissat B."/>
            <person name="Grigoriev I.V."/>
            <person name="Hibbett D.S."/>
            <person name="Martin F."/>
        </authorList>
    </citation>
    <scope>NUCLEOTIDE SEQUENCE [LARGE SCALE GENOMIC DNA]</scope>
    <source>
        <strain evidence="2">UH-Slu-Lm8-n1</strain>
    </source>
</reference>
<sequence>MYNSVRCPSCIVHITPLLQGTAVRSDIVPNCVTVWSPKLWSWRRFFPYCPIFRSSIWPFPLQEACLASSVCHASLSTRDFQGLFLEQDRFT</sequence>
<gene>
    <name evidence="1" type="ORF">CY34DRAFT_540538</name>
</gene>
<keyword evidence="2" id="KW-1185">Reference proteome</keyword>
<dbReference type="EMBL" id="KN835174">
    <property type="protein sequence ID" value="KIK45341.1"/>
    <property type="molecule type" value="Genomic_DNA"/>
</dbReference>
<reference evidence="1 2" key="1">
    <citation type="submission" date="2014-04" db="EMBL/GenBank/DDBJ databases">
        <authorList>
            <consortium name="DOE Joint Genome Institute"/>
            <person name="Kuo A."/>
            <person name="Ruytinx J."/>
            <person name="Rineau F."/>
            <person name="Colpaert J."/>
            <person name="Kohler A."/>
            <person name="Nagy L.G."/>
            <person name="Floudas D."/>
            <person name="Copeland A."/>
            <person name="Barry K.W."/>
            <person name="Cichocki N."/>
            <person name="Veneault-Fourrey C."/>
            <person name="LaButti K."/>
            <person name="Lindquist E.A."/>
            <person name="Lipzen A."/>
            <person name="Lundell T."/>
            <person name="Morin E."/>
            <person name="Murat C."/>
            <person name="Sun H."/>
            <person name="Tunlid A."/>
            <person name="Henrissat B."/>
            <person name="Grigoriev I.V."/>
            <person name="Hibbett D.S."/>
            <person name="Martin F."/>
            <person name="Nordberg H.P."/>
            <person name="Cantor M.N."/>
            <person name="Hua S.X."/>
        </authorList>
    </citation>
    <scope>NUCLEOTIDE SEQUENCE [LARGE SCALE GENOMIC DNA]</scope>
    <source>
        <strain evidence="1 2">UH-Slu-Lm8-n1</strain>
    </source>
</reference>
<dbReference type="HOGENOM" id="CLU_2428538_0_0_1"/>
<dbReference type="AlphaFoldDB" id="A0A0D0AUI2"/>
<proteinExistence type="predicted"/>
<accession>A0A0D0AUI2</accession>
<evidence type="ECO:0000313" key="2">
    <source>
        <dbReference type="Proteomes" id="UP000054485"/>
    </source>
</evidence>
<name>A0A0D0AUI2_9AGAM</name>
<evidence type="ECO:0000313" key="1">
    <source>
        <dbReference type="EMBL" id="KIK45341.1"/>
    </source>
</evidence>
<dbReference type="InParanoid" id="A0A0D0AUI2"/>
<protein>
    <submittedName>
        <fullName evidence="1">Uncharacterized protein</fullName>
    </submittedName>
</protein>
<organism evidence="1 2">
    <name type="scientific">Suillus luteus UH-Slu-Lm8-n1</name>
    <dbReference type="NCBI Taxonomy" id="930992"/>
    <lineage>
        <taxon>Eukaryota</taxon>
        <taxon>Fungi</taxon>
        <taxon>Dikarya</taxon>
        <taxon>Basidiomycota</taxon>
        <taxon>Agaricomycotina</taxon>
        <taxon>Agaricomycetes</taxon>
        <taxon>Agaricomycetidae</taxon>
        <taxon>Boletales</taxon>
        <taxon>Suillineae</taxon>
        <taxon>Suillaceae</taxon>
        <taxon>Suillus</taxon>
    </lineage>
</organism>